<protein>
    <submittedName>
        <fullName evidence="3">Rv2175c family DNA-binding protein</fullName>
    </submittedName>
</protein>
<reference evidence="3 4" key="1">
    <citation type="submission" date="2024-02" db="EMBL/GenBank/DDBJ databases">
        <title>Janibacter sp. nov., isolated from gut of marine sandworm.</title>
        <authorList>
            <person name="Kim B."/>
            <person name="Jun M.O."/>
            <person name="Shin N.-R."/>
        </authorList>
    </citation>
    <scope>NUCLEOTIDE SEQUENCE [LARGE SCALE GENOMIC DNA]</scope>
    <source>
        <strain evidence="3 4">A1S7</strain>
    </source>
</reference>
<feature type="domain" description="DNA-binding protein Rv2175c wHTH" evidence="2">
    <location>
        <begin position="21"/>
        <end position="65"/>
    </location>
</feature>
<dbReference type="GO" id="GO:0003677">
    <property type="term" value="F:DNA binding"/>
    <property type="evidence" value="ECO:0007669"/>
    <property type="project" value="UniProtKB-KW"/>
</dbReference>
<gene>
    <name evidence="3" type="ORF">V1351_06875</name>
</gene>
<dbReference type="Proteomes" id="UP001382727">
    <property type="component" value="Chromosome"/>
</dbReference>
<accession>A0ABZ2ML62</accession>
<keyword evidence="4" id="KW-1185">Reference proteome</keyword>
<sequence>MNDTPENASAAEPSGLCQPVWLTLPDIAEQLGVRITEVRRMIKDGELVAVRRGERNVLSVPEDFITAQGPLPQLRGTFTVLSDGGFTDEEIVEWMFTRDDRLVGGTPIGALRQGAKTEVRRRAMEEAL</sequence>
<evidence type="ECO:0000313" key="3">
    <source>
        <dbReference type="EMBL" id="WXB77794.1"/>
    </source>
</evidence>
<dbReference type="InterPro" id="IPR048576">
    <property type="entry name" value="Rv2175c_wHTH"/>
</dbReference>
<evidence type="ECO:0000259" key="1">
    <source>
        <dbReference type="Pfam" id="PF18367"/>
    </source>
</evidence>
<proteinExistence type="predicted"/>
<dbReference type="InterPro" id="IPR041098">
    <property type="entry name" value="Rv2175c_C"/>
</dbReference>
<dbReference type="Pfam" id="PF18367">
    <property type="entry name" value="Rv2175c_C"/>
    <property type="match status" value="1"/>
</dbReference>
<evidence type="ECO:0000313" key="4">
    <source>
        <dbReference type="Proteomes" id="UP001382727"/>
    </source>
</evidence>
<dbReference type="Pfam" id="PF21531">
    <property type="entry name" value="Rv2175c_wHTH"/>
    <property type="match status" value="1"/>
</dbReference>
<dbReference type="EMBL" id="CP144913">
    <property type="protein sequence ID" value="WXB77794.1"/>
    <property type="molecule type" value="Genomic_DNA"/>
</dbReference>
<name>A0ABZ2ML62_9MICO</name>
<keyword evidence="3" id="KW-0238">DNA-binding</keyword>
<feature type="domain" description="Rv2175c C-terminal" evidence="1">
    <location>
        <begin position="73"/>
        <end position="124"/>
    </location>
</feature>
<dbReference type="RefSeq" id="WP_338752007.1">
    <property type="nucleotide sequence ID" value="NZ_CP144913.1"/>
</dbReference>
<organism evidence="3 4">
    <name type="scientific">Janibacter alittae</name>
    <dbReference type="NCBI Taxonomy" id="3115209"/>
    <lineage>
        <taxon>Bacteria</taxon>
        <taxon>Bacillati</taxon>
        <taxon>Actinomycetota</taxon>
        <taxon>Actinomycetes</taxon>
        <taxon>Micrococcales</taxon>
        <taxon>Intrasporangiaceae</taxon>
        <taxon>Janibacter</taxon>
    </lineage>
</organism>
<evidence type="ECO:0000259" key="2">
    <source>
        <dbReference type="Pfam" id="PF21531"/>
    </source>
</evidence>